<evidence type="ECO:0000256" key="1">
    <source>
        <dbReference type="SAM" id="MobiDB-lite"/>
    </source>
</evidence>
<evidence type="ECO:0000313" key="3">
    <source>
        <dbReference type="Proteomes" id="UP000264800"/>
    </source>
</evidence>
<feature type="compositionally biased region" description="Basic and acidic residues" evidence="1">
    <location>
        <begin position="34"/>
        <end position="54"/>
    </location>
</feature>
<dbReference type="AlphaFoldDB" id="A0A3Q2ZIQ5"/>
<reference evidence="2" key="2">
    <citation type="submission" date="2025-09" db="UniProtKB">
        <authorList>
            <consortium name="Ensembl"/>
        </authorList>
    </citation>
    <scope>IDENTIFICATION</scope>
</reference>
<dbReference type="Proteomes" id="UP000264800">
    <property type="component" value="Unplaced"/>
</dbReference>
<proteinExistence type="predicted"/>
<protein>
    <submittedName>
        <fullName evidence="2">Uncharacterized protein</fullName>
    </submittedName>
</protein>
<accession>A0A3Q2ZIQ5</accession>
<name>A0A3Q2ZIQ5_KRYMA</name>
<reference evidence="2" key="1">
    <citation type="submission" date="2025-08" db="UniProtKB">
        <authorList>
            <consortium name="Ensembl"/>
        </authorList>
    </citation>
    <scope>IDENTIFICATION</scope>
</reference>
<keyword evidence="3" id="KW-1185">Reference proteome</keyword>
<evidence type="ECO:0000313" key="2">
    <source>
        <dbReference type="Ensembl" id="ENSKMAP00000003536.1"/>
    </source>
</evidence>
<sequence>KQPSAGPSCPTGPSCVPNRVARPPAGPWHPPAGNHEKSGAELEVSKEEGRREENETNSSF</sequence>
<dbReference type="Ensembl" id="ENSKMAT00000003604.1">
    <property type="protein sequence ID" value="ENSKMAP00000003536.1"/>
    <property type="gene ID" value="ENSKMAG00000002686.1"/>
</dbReference>
<organism evidence="2 3">
    <name type="scientific">Kryptolebias marmoratus</name>
    <name type="common">Mangrove killifish</name>
    <name type="synonym">Rivulus marmoratus</name>
    <dbReference type="NCBI Taxonomy" id="37003"/>
    <lineage>
        <taxon>Eukaryota</taxon>
        <taxon>Metazoa</taxon>
        <taxon>Chordata</taxon>
        <taxon>Craniata</taxon>
        <taxon>Vertebrata</taxon>
        <taxon>Euteleostomi</taxon>
        <taxon>Actinopterygii</taxon>
        <taxon>Neopterygii</taxon>
        <taxon>Teleostei</taxon>
        <taxon>Neoteleostei</taxon>
        <taxon>Acanthomorphata</taxon>
        <taxon>Ovalentaria</taxon>
        <taxon>Atherinomorphae</taxon>
        <taxon>Cyprinodontiformes</taxon>
        <taxon>Rivulidae</taxon>
        <taxon>Kryptolebias</taxon>
    </lineage>
</organism>
<feature type="region of interest" description="Disordered" evidence="1">
    <location>
        <begin position="1"/>
        <end position="60"/>
    </location>
</feature>